<sequence length="160" mass="18270">MSSSSGRPWDSEKILQLYLHDYMVRRGMHETAAIFKKEAGVYQDSAVMDSPNGFLHEWWSIFNEVYSSKEQNNQKNGPESSNKVIAHLQEDIDKQPQKQVFRFQDSGGGIHLERDEPRDPQYIVERTIKPVNGPREKKTSDGLNLVPQDGSRPLDVADVV</sequence>
<dbReference type="EMBL" id="CM039438">
    <property type="protein sequence ID" value="KAI4299398.1"/>
    <property type="molecule type" value="Genomic_DNA"/>
</dbReference>
<keyword evidence="2" id="KW-1185">Reference proteome</keyword>
<evidence type="ECO:0000313" key="1">
    <source>
        <dbReference type="EMBL" id="KAI4299398.1"/>
    </source>
</evidence>
<organism evidence="1 2">
    <name type="scientific">Bauhinia variegata</name>
    <name type="common">Purple orchid tree</name>
    <name type="synonym">Phanera variegata</name>
    <dbReference type="NCBI Taxonomy" id="167791"/>
    <lineage>
        <taxon>Eukaryota</taxon>
        <taxon>Viridiplantae</taxon>
        <taxon>Streptophyta</taxon>
        <taxon>Embryophyta</taxon>
        <taxon>Tracheophyta</taxon>
        <taxon>Spermatophyta</taxon>
        <taxon>Magnoliopsida</taxon>
        <taxon>eudicotyledons</taxon>
        <taxon>Gunneridae</taxon>
        <taxon>Pentapetalae</taxon>
        <taxon>rosids</taxon>
        <taxon>fabids</taxon>
        <taxon>Fabales</taxon>
        <taxon>Fabaceae</taxon>
        <taxon>Cercidoideae</taxon>
        <taxon>Cercideae</taxon>
        <taxon>Bauhiniinae</taxon>
        <taxon>Bauhinia</taxon>
    </lineage>
</organism>
<comment type="caution">
    <text evidence="1">The sequence shown here is derived from an EMBL/GenBank/DDBJ whole genome shotgun (WGS) entry which is preliminary data.</text>
</comment>
<dbReference type="Proteomes" id="UP000828941">
    <property type="component" value="Chromosome 13"/>
</dbReference>
<accession>A0ACB9KQT6</accession>
<reference evidence="1 2" key="1">
    <citation type="journal article" date="2022" name="DNA Res.">
        <title>Chromosomal-level genome assembly of the orchid tree Bauhinia variegata (Leguminosae; Cercidoideae) supports the allotetraploid origin hypothesis of Bauhinia.</title>
        <authorList>
            <person name="Zhong Y."/>
            <person name="Chen Y."/>
            <person name="Zheng D."/>
            <person name="Pang J."/>
            <person name="Liu Y."/>
            <person name="Luo S."/>
            <person name="Meng S."/>
            <person name="Qian L."/>
            <person name="Wei D."/>
            <person name="Dai S."/>
            <person name="Zhou R."/>
        </authorList>
    </citation>
    <scope>NUCLEOTIDE SEQUENCE [LARGE SCALE GENOMIC DNA]</scope>
    <source>
        <strain evidence="1">BV-YZ2020</strain>
    </source>
</reference>
<name>A0ACB9KQT6_BAUVA</name>
<proteinExistence type="predicted"/>
<protein>
    <submittedName>
        <fullName evidence="1">Uncharacterized protein</fullName>
    </submittedName>
</protein>
<evidence type="ECO:0000313" key="2">
    <source>
        <dbReference type="Proteomes" id="UP000828941"/>
    </source>
</evidence>
<gene>
    <name evidence="1" type="ORF">L6164_032864</name>
</gene>